<evidence type="ECO:0000256" key="1">
    <source>
        <dbReference type="ARBA" id="ARBA00010688"/>
    </source>
</evidence>
<evidence type="ECO:0000313" key="8">
    <source>
        <dbReference type="Proteomes" id="UP000317043"/>
    </source>
</evidence>
<comment type="similarity">
    <text evidence="1">Belongs to the carbohydrate kinase PfkB family.</text>
</comment>
<evidence type="ECO:0000256" key="3">
    <source>
        <dbReference type="ARBA" id="ARBA00022741"/>
    </source>
</evidence>
<organism evidence="7 8">
    <name type="scientific">Stackebrandtia endophytica</name>
    <dbReference type="NCBI Taxonomy" id="1496996"/>
    <lineage>
        <taxon>Bacteria</taxon>
        <taxon>Bacillati</taxon>
        <taxon>Actinomycetota</taxon>
        <taxon>Actinomycetes</taxon>
        <taxon>Glycomycetales</taxon>
        <taxon>Glycomycetaceae</taxon>
        <taxon>Stackebrandtia</taxon>
    </lineage>
</organism>
<dbReference type="InterPro" id="IPR050306">
    <property type="entry name" value="PfkB_Carbo_kinase"/>
</dbReference>
<dbReference type="InParanoid" id="A0A543AU31"/>
<dbReference type="PROSITE" id="PS00583">
    <property type="entry name" value="PFKB_KINASES_1"/>
    <property type="match status" value="1"/>
</dbReference>
<evidence type="ECO:0000259" key="6">
    <source>
        <dbReference type="Pfam" id="PF00294"/>
    </source>
</evidence>
<dbReference type="Proteomes" id="UP000317043">
    <property type="component" value="Unassembled WGS sequence"/>
</dbReference>
<evidence type="ECO:0000256" key="4">
    <source>
        <dbReference type="ARBA" id="ARBA00022777"/>
    </source>
</evidence>
<reference evidence="7 8" key="1">
    <citation type="submission" date="2019-06" db="EMBL/GenBank/DDBJ databases">
        <title>Sequencing the genomes of 1000 actinobacteria strains.</title>
        <authorList>
            <person name="Klenk H.-P."/>
        </authorList>
    </citation>
    <scope>NUCLEOTIDE SEQUENCE [LARGE SCALE GENOMIC DNA]</scope>
    <source>
        <strain evidence="7 8">DSM 45928</strain>
    </source>
</reference>
<evidence type="ECO:0000313" key="7">
    <source>
        <dbReference type="EMBL" id="TQL76097.1"/>
    </source>
</evidence>
<dbReference type="Pfam" id="PF00294">
    <property type="entry name" value="PfkB"/>
    <property type="match status" value="1"/>
</dbReference>
<feature type="domain" description="Carbohydrate kinase PfkB" evidence="6">
    <location>
        <begin position="14"/>
        <end position="296"/>
    </location>
</feature>
<dbReference type="InterPro" id="IPR002173">
    <property type="entry name" value="Carboh/pur_kinase_PfkB_CS"/>
</dbReference>
<dbReference type="PANTHER" id="PTHR43085">
    <property type="entry name" value="HEXOKINASE FAMILY MEMBER"/>
    <property type="match status" value="1"/>
</dbReference>
<proteinExistence type="inferred from homology"/>
<keyword evidence="5" id="KW-0067">ATP-binding</keyword>
<evidence type="ECO:0000256" key="5">
    <source>
        <dbReference type="ARBA" id="ARBA00022840"/>
    </source>
</evidence>
<keyword evidence="8" id="KW-1185">Reference proteome</keyword>
<comment type="caution">
    <text evidence="7">The sequence shown here is derived from an EMBL/GenBank/DDBJ whole genome shotgun (WGS) entry which is preliminary data.</text>
</comment>
<dbReference type="AlphaFoldDB" id="A0A543AU31"/>
<name>A0A543AU31_9ACTN</name>
<dbReference type="PANTHER" id="PTHR43085:SF1">
    <property type="entry name" value="PSEUDOURIDINE KINASE-RELATED"/>
    <property type="match status" value="1"/>
</dbReference>
<sequence length="306" mass="32641">MILVVGENVVDVLPDGRAVAGGGPANTAIALTRLGVDCGFAARLGSDSHSRLIESRLTEAGLSADAWVRTDESSPVAQVSLDETGGARYRFQLTGAADFNRRPGELPVGDRLTGIEAVHLGSLAAYLPPGADVVEEWAAEAATRVVVSFDPNIRATVCEDLAPVRDRTERYSRFCHHIRCSTDDLAALYGTEPHRVTASRWLDGGVRLVVVTEGTKVTAYHRDGELTLAAPKVSVVDTIGAGDGFTAGLLAWWWRSGVLAEFDPTGWRPEVVRAAMEYAAAVAAINCTRRGADPPTDAEVTDFLSR</sequence>
<dbReference type="EMBL" id="VFOW01000001">
    <property type="protein sequence ID" value="TQL76097.1"/>
    <property type="molecule type" value="Genomic_DNA"/>
</dbReference>
<dbReference type="GO" id="GO:0016301">
    <property type="term" value="F:kinase activity"/>
    <property type="evidence" value="ECO:0007669"/>
    <property type="project" value="UniProtKB-KW"/>
</dbReference>
<dbReference type="GO" id="GO:0005524">
    <property type="term" value="F:ATP binding"/>
    <property type="evidence" value="ECO:0007669"/>
    <property type="project" value="UniProtKB-KW"/>
</dbReference>
<gene>
    <name evidence="7" type="ORF">FB566_1617</name>
</gene>
<dbReference type="InterPro" id="IPR029056">
    <property type="entry name" value="Ribokinase-like"/>
</dbReference>
<protein>
    <submittedName>
        <fullName evidence="7">Fructokinase</fullName>
    </submittedName>
</protein>
<dbReference type="SUPFAM" id="SSF53613">
    <property type="entry name" value="Ribokinase-like"/>
    <property type="match status" value="1"/>
</dbReference>
<dbReference type="Gene3D" id="3.40.1190.20">
    <property type="match status" value="1"/>
</dbReference>
<dbReference type="PROSITE" id="PS00584">
    <property type="entry name" value="PFKB_KINASES_2"/>
    <property type="match status" value="1"/>
</dbReference>
<dbReference type="RefSeq" id="WP_170183210.1">
    <property type="nucleotide sequence ID" value="NZ_JBHTGS010000001.1"/>
</dbReference>
<keyword evidence="3" id="KW-0547">Nucleotide-binding</keyword>
<keyword evidence="4 7" id="KW-0418">Kinase</keyword>
<accession>A0A543AU31</accession>
<evidence type="ECO:0000256" key="2">
    <source>
        <dbReference type="ARBA" id="ARBA00022679"/>
    </source>
</evidence>
<dbReference type="InterPro" id="IPR011611">
    <property type="entry name" value="PfkB_dom"/>
</dbReference>
<keyword evidence="2" id="KW-0808">Transferase</keyword>